<dbReference type="PANTHER" id="PTHR39087">
    <property type="entry name" value="UPF0104 MEMBRANE PROTEIN MJ1595"/>
    <property type="match status" value="1"/>
</dbReference>
<evidence type="ECO:0000313" key="8">
    <source>
        <dbReference type="Proteomes" id="UP000321798"/>
    </source>
</evidence>
<comment type="subcellular location">
    <subcellularLocation>
        <location evidence="1">Cell membrane</location>
        <topology evidence="1">Multi-pass membrane protein</topology>
    </subcellularLocation>
</comment>
<keyword evidence="8" id="KW-1185">Reference proteome</keyword>
<evidence type="ECO:0000256" key="2">
    <source>
        <dbReference type="ARBA" id="ARBA00022475"/>
    </source>
</evidence>
<feature type="transmembrane region" description="Helical" evidence="6">
    <location>
        <begin position="21"/>
        <end position="42"/>
    </location>
</feature>
<keyword evidence="4 6" id="KW-1133">Transmembrane helix</keyword>
<feature type="transmembrane region" description="Helical" evidence="6">
    <location>
        <begin position="136"/>
        <end position="155"/>
    </location>
</feature>
<keyword evidence="2" id="KW-1003">Cell membrane</keyword>
<name>A0A512PI54_9CELL</name>
<dbReference type="PANTHER" id="PTHR39087:SF2">
    <property type="entry name" value="UPF0104 MEMBRANE PROTEIN MJ1595"/>
    <property type="match status" value="1"/>
</dbReference>
<protein>
    <submittedName>
        <fullName evidence="7">Membrane protein</fullName>
    </submittedName>
</protein>
<comment type="caution">
    <text evidence="7">The sequence shown here is derived from an EMBL/GenBank/DDBJ whole genome shotgun (WGS) entry which is preliminary data.</text>
</comment>
<sequence length="810" mass="85663">MLDDVTIDDVPTERVHHPGDLVAATLAGLGVVLAMVLATYAQNTTTGVAEDVQGFSTLLRRLLVIPVSALESFVTLVVPLAVLTELAVRRLGRQLLEALAAATGAVVLNSAIVLLVERFGSDELVQGMSVRIGGEWQLSIPGYVALLAGLLTAAGPRGRRRTVAWSWNLVWVATGVLVITGQGSLPGIAVALLVGRIAGEGTRYLSGVRSERAYDESLVAGVRRAGFAPAQLSRVPDSTTGDAVLPPAGPASLALTRSTDHRLYALTTQEHEHLDLVVIDGDRQVVGMLSRFWRSLRLRGIEGRSVVSLRQAAERSALLAYAARAAGVRTPQLLSVAEAEDSMLLVQERPGNAVPLGDLEPDQITDAVLHEVWAQLQLAHAAGIAHRNLTSDVVLVDHLLEQPMVWLSGWELGDVASSELARRMDVAQVLALLALRVGAGRAMESAVAVLDDDTISAIGPLLQTITMPRLTREEMRTHRTVLPELRTALVARLPEADVQPQQLVRFGTRTILTVLLTVVAVFAIFTTINVATITEALQSSDWRWSIVAFGLGLLTLVGAALALVAFAPVRISLWRATVAQTAATFVALAAPAGVGPAALNLRVLTRRGVSGTLAAATVALVQVSQFVVTMLLLLVLSLVSGDNESTLPVSPLILVVIGVLAALVGVALLIPAVRRWVLAKTVPTLRQTWPRLIEVLGQPSRLLLGMGGNLLMTLGYILAFDAALLAFGQDVSLIQVAVVYLAGSTAGSLVPVPGGVGATELALASALSSLAGVDAAIATSAAVLFRVMTYWLRIPLGWVAMRYMQRTGDL</sequence>
<dbReference type="GO" id="GO:0005886">
    <property type="term" value="C:plasma membrane"/>
    <property type="evidence" value="ECO:0007669"/>
    <property type="project" value="UniProtKB-SubCell"/>
</dbReference>
<evidence type="ECO:0000313" key="7">
    <source>
        <dbReference type="EMBL" id="GEP70863.1"/>
    </source>
</evidence>
<dbReference type="InterPro" id="IPR022791">
    <property type="entry name" value="L-PG_synthase/AglD"/>
</dbReference>
<evidence type="ECO:0000256" key="4">
    <source>
        <dbReference type="ARBA" id="ARBA00022989"/>
    </source>
</evidence>
<dbReference type="Proteomes" id="UP000321798">
    <property type="component" value="Unassembled WGS sequence"/>
</dbReference>
<feature type="transmembrane region" description="Helical" evidence="6">
    <location>
        <begin position="651"/>
        <end position="670"/>
    </location>
</feature>
<evidence type="ECO:0000256" key="5">
    <source>
        <dbReference type="ARBA" id="ARBA00023136"/>
    </source>
</evidence>
<evidence type="ECO:0000256" key="3">
    <source>
        <dbReference type="ARBA" id="ARBA00022692"/>
    </source>
</evidence>
<feature type="transmembrane region" description="Helical" evidence="6">
    <location>
        <begin position="167"/>
        <end position="194"/>
    </location>
</feature>
<feature type="transmembrane region" description="Helical" evidence="6">
    <location>
        <begin position="544"/>
        <end position="566"/>
    </location>
</feature>
<feature type="transmembrane region" description="Helical" evidence="6">
    <location>
        <begin position="613"/>
        <end position="639"/>
    </location>
</feature>
<feature type="transmembrane region" description="Helical" evidence="6">
    <location>
        <begin position="710"/>
        <end position="741"/>
    </location>
</feature>
<dbReference type="Pfam" id="PF03706">
    <property type="entry name" value="LPG_synthase_TM"/>
    <property type="match status" value="1"/>
</dbReference>
<feature type="transmembrane region" description="Helical" evidence="6">
    <location>
        <begin position="761"/>
        <end position="785"/>
    </location>
</feature>
<dbReference type="AlphaFoldDB" id="A0A512PI54"/>
<accession>A0A512PI54</accession>
<feature type="transmembrane region" description="Helical" evidence="6">
    <location>
        <begin position="62"/>
        <end position="83"/>
    </location>
</feature>
<feature type="transmembrane region" description="Helical" evidence="6">
    <location>
        <begin position="511"/>
        <end position="532"/>
    </location>
</feature>
<proteinExistence type="predicted"/>
<keyword evidence="5 6" id="KW-0472">Membrane</keyword>
<feature type="transmembrane region" description="Helical" evidence="6">
    <location>
        <begin position="95"/>
        <end position="116"/>
    </location>
</feature>
<dbReference type="EMBL" id="BKAL01000016">
    <property type="protein sequence ID" value="GEP70863.1"/>
    <property type="molecule type" value="Genomic_DNA"/>
</dbReference>
<keyword evidence="3 6" id="KW-0812">Transmembrane</keyword>
<organism evidence="7 8">
    <name type="scientific">Cellulomonas soli</name>
    <dbReference type="NCBI Taxonomy" id="931535"/>
    <lineage>
        <taxon>Bacteria</taxon>
        <taxon>Bacillati</taxon>
        <taxon>Actinomycetota</taxon>
        <taxon>Actinomycetes</taxon>
        <taxon>Micrococcales</taxon>
        <taxon>Cellulomonadaceae</taxon>
        <taxon>Cellulomonas</taxon>
    </lineage>
</organism>
<dbReference type="NCBIfam" id="TIGR00374">
    <property type="entry name" value="flippase-like domain"/>
    <property type="match status" value="1"/>
</dbReference>
<feature type="transmembrane region" description="Helical" evidence="6">
    <location>
        <begin position="578"/>
        <end position="601"/>
    </location>
</feature>
<gene>
    <name evidence="7" type="ORF">CSO01_35780</name>
</gene>
<evidence type="ECO:0000256" key="1">
    <source>
        <dbReference type="ARBA" id="ARBA00004651"/>
    </source>
</evidence>
<reference evidence="7 8" key="1">
    <citation type="submission" date="2019-07" db="EMBL/GenBank/DDBJ databases">
        <title>Whole genome shotgun sequence of Cellulomonas soli NBRC 109434.</title>
        <authorList>
            <person name="Hosoyama A."/>
            <person name="Uohara A."/>
            <person name="Ohji S."/>
            <person name="Ichikawa N."/>
        </authorList>
    </citation>
    <scope>NUCLEOTIDE SEQUENCE [LARGE SCALE GENOMIC DNA]</scope>
    <source>
        <strain evidence="7 8">NBRC 109434</strain>
    </source>
</reference>
<evidence type="ECO:0000256" key="6">
    <source>
        <dbReference type="SAM" id="Phobius"/>
    </source>
</evidence>